<organism evidence="2 3">
    <name type="scientific">Candidatus Nomurabacteria bacterium CG22_combo_CG10-13_8_21_14_all_32_8</name>
    <dbReference type="NCBI Taxonomy" id="1974732"/>
    <lineage>
        <taxon>Bacteria</taxon>
        <taxon>Candidatus Nomuraibacteriota</taxon>
    </lineage>
</organism>
<name>A0A2H0CGT0_9BACT</name>
<sequence length="122" mass="14775">MTSMFDSKNCCLITKNYNGKPTVFTKKQFDLKSKQRPELREKGILDRIKATVEKPSFIYEDYTDRKNRFAYYLYEYKINGKIRYMKVVLVYKKNYLFIITAFRPDYVKERNKTKLLYGTDIE</sequence>
<dbReference type="Proteomes" id="UP000229176">
    <property type="component" value="Unassembled WGS sequence"/>
</dbReference>
<dbReference type="EMBL" id="PCTI01000031">
    <property type="protein sequence ID" value="PIP68959.1"/>
    <property type="molecule type" value="Genomic_DNA"/>
</dbReference>
<dbReference type="InterPro" id="IPR041110">
    <property type="entry name" value="PBECR2"/>
</dbReference>
<evidence type="ECO:0000313" key="3">
    <source>
        <dbReference type="Proteomes" id="UP000229176"/>
    </source>
</evidence>
<reference evidence="2 3" key="1">
    <citation type="submission" date="2017-09" db="EMBL/GenBank/DDBJ databases">
        <title>Depth-based differentiation of microbial function through sediment-hosted aquifers and enrichment of novel symbionts in the deep terrestrial subsurface.</title>
        <authorList>
            <person name="Probst A.J."/>
            <person name="Ladd B."/>
            <person name="Jarett J.K."/>
            <person name="Geller-Mcgrath D.E."/>
            <person name="Sieber C.M."/>
            <person name="Emerson J.B."/>
            <person name="Anantharaman K."/>
            <person name="Thomas B.C."/>
            <person name="Malmstrom R."/>
            <person name="Stieglmeier M."/>
            <person name="Klingl A."/>
            <person name="Woyke T."/>
            <person name="Ryan C.M."/>
            <person name="Banfield J.F."/>
        </authorList>
    </citation>
    <scope>NUCLEOTIDE SEQUENCE [LARGE SCALE GENOMIC DNA]</scope>
    <source>
        <strain evidence="2">CG22_combo_CG10-13_8_21_14_all_32_8</strain>
    </source>
</reference>
<evidence type="ECO:0000259" key="1">
    <source>
        <dbReference type="Pfam" id="PF18810"/>
    </source>
</evidence>
<accession>A0A2H0CGT0</accession>
<proteinExistence type="predicted"/>
<dbReference type="Pfam" id="PF18810">
    <property type="entry name" value="PBECR2"/>
    <property type="match status" value="1"/>
</dbReference>
<feature type="domain" description="Phage-Barnase-EndoU-ColicinE5/D-RelE like nuclease 2" evidence="1">
    <location>
        <begin position="13"/>
        <end position="117"/>
    </location>
</feature>
<comment type="caution">
    <text evidence="2">The sequence shown here is derived from an EMBL/GenBank/DDBJ whole genome shotgun (WGS) entry which is preliminary data.</text>
</comment>
<gene>
    <name evidence="2" type="ORF">COW91_01990</name>
</gene>
<protein>
    <recommendedName>
        <fullName evidence="1">Phage-Barnase-EndoU-ColicinE5/D-RelE like nuclease 2 domain-containing protein</fullName>
    </recommendedName>
</protein>
<evidence type="ECO:0000313" key="2">
    <source>
        <dbReference type="EMBL" id="PIP68959.1"/>
    </source>
</evidence>
<dbReference type="AlphaFoldDB" id="A0A2H0CGT0"/>